<feature type="transmembrane region" description="Helical" evidence="4">
    <location>
        <begin position="95"/>
        <end position="118"/>
    </location>
</feature>
<feature type="transmembrane region" description="Helical" evidence="4">
    <location>
        <begin position="326"/>
        <end position="349"/>
    </location>
</feature>
<feature type="transmembrane region" description="Helical" evidence="4">
    <location>
        <begin position="198"/>
        <end position="226"/>
    </location>
</feature>
<evidence type="ECO:0000313" key="7">
    <source>
        <dbReference type="Proteomes" id="UP000037891"/>
    </source>
</evidence>
<dbReference type="Proteomes" id="UP000037891">
    <property type="component" value="Unassembled WGS sequence"/>
</dbReference>
<reference evidence="6 7" key="2">
    <citation type="submission" date="2015-10" db="EMBL/GenBank/DDBJ databases">
        <title>Comparative genomics and high-throughput reverse genetic screens identify a new phytobacterial MAMP and an Arabidopsis receptor required for immune elicitation.</title>
        <authorList>
            <person name="Mott G.A."/>
            <person name="Thakur S."/>
            <person name="Wang P.W."/>
            <person name="Desveaux D."/>
            <person name="Guttman D.S."/>
        </authorList>
    </citation>
    <scope>NUCLEOTIDE SEQUENCE [LARGE SCALE GENOMIC DNA]</scope>
    <source>
        <strain evidence="6 7">0788_9</strain>
    </source>
</reference>
<feature type="transmembrane region" description="Helical" evidence="4">
    <location>
        <begin position="45"/>
        <end position="63"/>
    </location>
</feature>
<feature type="transmembrane region" description="Helical" evidence="4">
    <location>
        <begin position="130"/>
        <end position="153"/>
    </location>
</feature>
<feature type="transmembrane region" description="Helical" evidence="4">
    <location>
        <begin position="355"/>
        <end position="375"/>
    </location>
</feature>
<dbReference type="PANTHER" id="PTHR23521">
    <property type="entry name" value="TRANSPORTER MFS SUPERFAMILY"/>
    <property type="match status" value="1"/>
</dbReference>
<reference evidence="6 7" key="1">
    <citation type="submission" date="2015-07" db="EMBL/GenBank/DDBJ databases">
        <authorList>
            <person name="Noorani M."/>
        </authorList>
    </citation>
    <scope>NUCLEOTIDE SEQUENCE [LARGE SCALE GENOMIC DNA]</scope>
    <source>
        <strain evidence="6 7">0788_9</strain>
    </source>
</reference>
<dbReference type="PANTHER" id="PTHR23521:SF3">
    <property type="entry name" value="MFS TRANSPORTER"/>
    <property type="match status" value="1"/>
</dbReference>
<dbReference type="PROSITE" id="PS50850">
    <property type="entry name" value="MFS"/>
    <property type="match status" value="1"/>
</dbReference>
<keyword evidence="2 4" id="KW-1133">Transmembrane helix</keyword>
<evidence type="ECO:0000256" key="2">
    <source>
        <dbReference type="ARBA" id="ARBA00022989"/>
    </source>
</evidence>
<evidence type="ECO:0000256" key="3">
    <source>
        <dbReference type="ARBA" id="ARBA00023136"/>
    </source>
</evidence>
<dbReference type="CDD" id="cd17477">
    <property type="entry name" value="MFS_YcaD_like"/>
    <property type="match status" value="1"/>
</dbReference>
<dbReference type="EMBL" id="LGLN01000036">
    <property type="protein sequence ID" value="KPC32330.1"/>
    <property type="molecule type" value="Genomic_DNA"/>
</dbReference>
<feature type="domain" description="Major facilitator superfamily (MFS) profile" evidence="5">
    <location>
        <begin position="1"/>
        <end position="379"/>
    </location>
</feature>
<feature type="transmembrane region" description="Helical" evidence="4">
    <location>
        <begin position="291"/>
        <end position="314"/>
    </location>
</feature>
<dbReference type="InterPro" id="IPR036259">
    <property type="entry name" value="MFS_trans_sf"/>
</dbReference>
<feature type="transmembrane region" description="Helical" evidence="4">
    <location>
        <begin position="159"/>
        <end position="178"/>
    </location>
</feature>
<dbReference type="AlphaFoldDB" id="A0A0N0GFR7"/>
<name>A0A0N0GFR7_PSESX</name>
<protein>
    <submittedName>
        <fullName evidence="6">MFS transporter</fullName>
    </submittedName>
</protein>
<proteinExistence type="predicted"/>
<dbReference type="SUPFAM" id="SSF103473">
    <property type="entry name" value="MFS general substrate transporter"/>
    <property type="match status" value="1"/>
</dbReference>
<evidence type="ECO:0000259" key="5">
    <source>
        <dbReference type="PROSITE" id="PS50850"/>
    </source>
</evidence>
<dbReference type="InterPro" id="IPR011701">
    <property type="entry name" value="MFS"/>
</dbReference>
<organism evidence="6 7">
    <name type="scientific">Pseudomonas syringae pv. cilantro</name>
    <dbReference type="NCBI Taxonomy" id="81035"/>
    <lineage>
        <taxon>Bacteria</taxon>
        <taxon>Pseudomonadati</taxon>
        <taxon>Pseudomonadota</taxon>
        <taxon>Gammaproteobacteria</taxon>
        <taxon>Pseudomonadales</taxon>
        <taxon>Pseudomonadaceae</taxon>
        <taxon>Pseudomonas</taxon>
        <taxon>Pseudomonas syringae</taxon>
    </lineage>
</organism>
<dbReference type="Gene3D" id="1.20.1250.20">
    <property type="entry name" value="MFS general substrate transporter like domains"/>
    <property type="match status" value="2"/>
</dbReference>
<gene>
    <name evidence="6" type="ORF">ABJ99_4636</name>
</gene>
<sequence>MNRVLLGALILGVSIIGLSIGSTVPVVALRLYQGGAPNVQIGLMSALPAAGMMMSAFIVGWLCKRLSRRHIYLCCFSLSALSIAALEVLPSTLAILAVARLAMGLAAGTIIILGESWVNEIAMDSYRGRIVAIYTTCFTVFQLLGPAMVSVFGTVGAQVNSVVVAGHIVALAVIWFILPRHLTGPRDTEHKTFSVLGFIQVAPALCMGIIFFSFFDSVILSMFPVYAADHGYTLKLAALMVTVILLGDAMFQFPLGWLSDNLSRPAVYLGCGVLSLAIGMSMPFLMNHPLFIWPCLVLLGAVAGGVYTLAIILIGEKFTGQDLITANASAGLLWGVGSLLGPLISGVAMTGNANGLPLTLSAAALLFVLFALQLLRKTGGVKALE</sequence>
<keyword evidence="1 4" id="KW-0812">Transmembrane</keyword>
<feature type="transmembrane region" description="Helical" evidence="4">
    <location>
        <begin position="265"/>
        <end position="285"/>
    </location>
</feature>
<dbReference type="InterPro" id="IPR047200">
    <property type="entry name" value="MFS_YcaD-like"/>
</dbReference>
<dbReference type="InterPro" id="IPR020846">
    <property type="entry name" value="MFS_dom"/>
</dbReference>
<dbReference type="Pfam" id="PF07690">
    <property type="entry name" value="MFS_1"/>
    <property type="match status" value="1"/>
</dbReference>
<dbReference type="GO" id="GO:0022857">
    <property type="term" value="F:transmembrane transporter activity"/>
    <property type="evidence" value="ECO:0007669"/>
    <property type="project" value="InterPro"/>
</dbReference>
<evidence type="ECO:0000313" key="6">
    <source>
        <dbReference type="EMBL" id="KPC32330.1"/>
    </source>
</evidence>
<keyword evidence="3 4" id="KW-0472">Membrane</keyword>
<accession>A0A0N0GFR7</accession>
<dbReference type="PATRIC" id="fig|81035.3.peg.4947"/>
<feature type="transmembrane region" description="Helical" evidence="4">
    <location>
        <begin position="70"/>
        <end position="89"/>
    </location>
</feature>
<evidence type="ECO:0000256" key="1">
    <source>
        <dbReference type="ARBA" id="ARBA00022692"/>
    </source>
</evidence>
<comment type="caution">
    <text evidence="6">The sequence shown here is derived from an EMBL/GenBank/DDBJ whole genome shotgun (WGS) entry which is preliminary data.</text>
</comment>
<evidence type="ECO:0000256" key="4">
    <source>
        <dbReference type="SAM" id="Phobius"/>
    </source>
</evidence>
<dbReference type="GO" id="GO:0005886">
    <property type="term" value="C:plasma membrane"/>
    <property type="evidence" value="ECO:0007669"/>
    <property type="project" value="TreeGrafter"/>
</dbReference>
<feature type="transmembrane region" description="Helical" evidence="4">
    <location>
        <begin position="232"/>
        <end position="253"/>
    </location>
</feature>